<dbReference type="GeneID" id="117573172"/>
<dbReference type="AlphaFoldDB" id="A0A6P8X749"/>
<feature type="domain" description="Endonuclease/exonuclease/phosphatase" evidence="1">
    <location>
        <begin position="10"/>
        <end position="104"/>
    </location>
</feature>
<accession>A0A6P8X749</accession>
<proteinExistence type="predicted"/>
<dbReference type="SUPFAM" id="SSF56219">
    <property type="entry name" value="DNase I-like"/>
    <property type="match status" value="1"/>
</dbReference>
<evidence type="ECO:0000313" key="2">
    <source>
        <dbReference type="Proteomes" id="UP000515160"/>
    </source>
</evidence>
<sequence>MKKDYDLRICTWNVRTLNWEGASIQLADALEKLKADITAIQEMRWTGQGCSKRANCDIYYSCHAERREFGCGFVVSRRLRHHVSNFTPVGERLATIRDKARFFNLSIICAHAPTEEKDDAVKDALYGMHASSVMDVRTFRGVNIDSDHYLIAAKIRMRLCRAKNVRPITQRKLDVTRLRSQRTATAYSTHFSELLHQPTPLPVDAGGLWAHISHSMRAAAEITIGFKRPPTRNQWYDEECRVAAAAKNAAYRKTLQSGATRATCDRYRENRKEERRLFKWKKWE</sequence>
<name>A0A6P8X749_DROAB</name>
<dbReference type="OrthoDB" id="417321at2759"/>
<dbReference type="InterPro" id="IPR036691">
    <property type="entry name" value="Endo/exonu/phosph_ase_sf"/>
</dbReference>
<protein>
    <submittedName>
        <fullName evidence="3">Uncharacterized protein LOC117573172</fullName>
    </submittedName>
</protein>
<keyword evidence="2" id="KW-1185">Reference proteome</keyword>
<dbReference type="Gene3D" id="3.60.10.10">
    <property type="entry name" value="Endonuclease/exonuclease/phosphatase"/>
    <property type="match status" value="1"/>
</dbReference>
<dbReference type="InterPro" id="IPR005135">
    <property type="entry name" value="Endo/exonuclease/phosphatase"/>
</dbReference>
<dbReference type="Proteomes" id="UP000515160">
    <property type="component" value="Chromosome 4"/>
</dbReference>
<reference evidence="3" key="1">
    <citation type="submission" date="2025-08" db="UniProtKB">
        <authorList>
            <consortium name="RefSeq"/>
        </authorList>
    </citation>
    <scope>IDENTIFICATION</scope>
    <source>
        <strain evidence="3">15112-1751.03</strain>
        <tissue evidence="3">Whole Adult</tissue>
    </source>
</reference>
<evidence type="ECO:0000259" key="1">
    <source>
        <dbReference type="Pfam" id="PF03372"/>
    </source>
</evidence>
<gene>
    <name evidence="3" type="primary">LOC117573172</name>
</gene>
<dbReference type="Pfam" id="PF03372">
    <property type="entry name" value="Exo_endo_phos"/>
    <property type="match status" value="1"/>
</dbReference>
<organism evidence="2 3">
    <name type="scientific">Drosophila albomicans</name>
    <name type="common">Fruit fly</name>
    <dbReference type="NCBI Taxonomy" id="7291"/>
    <lineage>
        <taxon>Eukaryota</taxon>
        <taxon>Metazoa</taxon>
        <taxon>Ecdysozoa</taxon>
        <taxon>Arthropoda</taxon>
        <taxon>Hexapoda</taxon>
        <taxon>Insecta</taxon>
        <taxon>Pterygota</taxon>
        <taxon>Neoptera</taxon>
        <taxon>Endopterygota</taxon>
        <taxon>Diptera</taxon>
        <taxon>Brachycera</taxon>
        <taxon>Muscomorpha</taxon>
        <taxon>Ephydroidea</taxon>
        <taxon>Drosophilidae</taxon>
        <taxon>Drosophila</taxon>
    </lineage>
</organism>
<evidence type="ECO:0000313" key="3">
    <source>
        <dbReference type="RefSeq" id="XP_034112036.1"/>
    </source>
</evidence>
<dbReference type="GO" id="GO:0003824">
    <property type="term" value="F:catalytic activity"/>
    <property type="evidence" value="ECO:0007669"/>
    <property type="project" value="InterPro"/>
</dbReference>
<dbReference type="RefSeq" id="XP_034112036.1">
    <property type="nucleotide sequence ID" value="XM_034256145.2"/>
</dbReference>